<evidence type="ECO:0000256" key="3">
    <source>
        <dbReference type="ARBA" id="ARBA00023015"/>
    </source>
</evidence>
<dbReference type="Pfam" id="PF05712">
    <property type="entry name" value="MRG"/>
    <property type="match status" value="1"/>
</dbReference>
<keyword evidence="2" id="KW-0156">Chromatin regulator</keyword>
<evidence type="ECO:0000256" key="2">
    <source>
        <dbReference type="ARBA" id="ARBA00022853"/>
    </source>
</evidence>
<dbReference type="KEGG" id="fcy:FRACYDRAFT_234075"/>
<dbReference type="PANTHER" id="PTHR10880:SF15">
    <property type="entry name" value="MSL COMPLEX SUBUNIT 3"/>
    <property type="match status" value="1"/>
</dbReference>
<evidence type="ECO:0000259" key="7">
    <source>
        <dbReference type="Pfam" id="PF05712"/>
    </source>
</evidence>
<accession>A0A1E7FQK2</accession>
<dbReference type="OrthoDB" id="124855at2759"/>
<feature type="region of interest" description="Disordered" evidence="6">
    <location>
        <begin position="1"/>
        <end position="32"/>
    </location>
</feature>
<gene>
    <name evidence="8" type="ORF">FRACYDRAFT_234075</name>
</gene>
<evidence type="ECO:0000256" key="1">
    <source>
        <dbReference type="ARBA" id="ARBA00004123"/>
    </source>
</evidence>
<dbReference type="GO" id="GO:0006325">
    <property type="term" value="P:chromatin organization"/>
    <property type="evidence" value="ECO:0007669"/>
    <property type="project" value="UniProtKB-KW"/>
</dbReference>
<dbReference type="PROSITE" id="PS51640">
    <property type="entry name" value="MRG"/>
    <property type="match status" value="1"/>
</dbReference>
<evidence type="ECO:0000313" key="9">
    <source>
        <dbReference type="Proteomes" id="UP000095751"/>
    </source>
</evidence>
<reference evidence="8 9" key="1">
    <citation type="submission" date="2016-09" db="EMBL/GenBank/DDBJ databases">
        <title>Extensive genetic diversity and differential bi-allelic expression allows diatom success in the polar Southern Ocean.</title>
        <authorList>
            <consortium name="DOE Joint Genome Institute"/>
            <person name="Mock T."/>
            <person name="Otillar R.P."/>
            <person name="Strauss J."/>
            <person name="Dupont C."/>
            <person name="Frickenhaus S."/>
            <person name="Maumus F."/>
            <person name="Mcmullan M."/>
            <person name="Sanges R."/>
            <person name="Schmutz J."/>
            <person name="Toseland A."/>
            <person name="Valas R."/>
            <person name="Veluchamy A."/>
            <person name="Ward B.J."/>
            <person name="Allen A."/>
            <person name="Barry K."/>
            <person name="Falciatore A."/>
            <person name="Ferrante M."/>
            <person name="Fortunato A.E."/>
            <person name="Gloeckner G."/>
            <person name="Gruber A."/>
            <person name="Hipkin R."/>
            <person name="Janech M."/>
            <person name="Kroth P."/>
            <person name="Leese F."/>
            <person name="Lindquist E."/>
            <person name="Lyon B.R."/>
            <person name="Martin J."/>
            <person name="Mayer C."/>
            <person name="Parker M."/>
            <person name="Quesneville H."/>
            <person name="Raymond J."/>
            <person name="Uhlig C."/>
            <person name="Valentin K.U."/>
            <person name="Worden A.Z."/>
            <person name="Armbrust E.V."/>
            <person name="Bowler C."/>
            <person name="Green B."/>
            <person name="Moulton V."/>
            <person name="Van Oosterhout C."/>
            <person name="Grigoriev I."/>
        </authorList>
    </citation>
    <scope>NUCLEOTIDE SEQUENCE [LARGE SCALE GENOMIC DNA]</scope>
    <source>
        <strain evidence="8 9">CCMP1102</strain>
    </source>
</reference>
<dbReference type="InterPro" id="IPR026541">
    <property type="entry name" value="MRG_dom"/>
</dbReference>
<dbReference type="GO" id="GO:0006355">
    <property type="term" value="P:regulation of DNA-templated transcription"/>
    <property type="evidence" value="ECO:0007669"/>
    <property type="project" value="InterPro"/>
</dbReference>
<dbReference type="GO" id="GO:0000123">
    <property type="term" value="C:histone acetyltransferase complex"/>
    <property type="evidence" value="ECO:0007669"/>
    <property type="project" value="TreeGrafter"/>
</dbReference>
<proteinExistence type="predicted"/>
<sequence>MAGKDGKKRGRKTENDNSNSTSAVSTTRNYKRRSTDSNVAYQEYCELPFTLSSILVDEFEYITRNDIHAMRSLHVLPCPVTVKQVLEHYQKKRNKNHNDDDEKLKQEQIKRFCDSLALLFDDALPVCLLYREERPQYESLQNDENLRLKRPCEIYGSTFLLRLLRRLPTLLCTESRKEMDEVGPLFADLVVLLQKNRQACFKDSYRKPKRNELLSWEKENVGTDNGCGER</sequence>
<evidence type="ECO:0000256" key="4">
    <source>
        <dbReference type="ARBA" id="ARBA00023163"/>
    </source>
</evidence>
<dbReference type="AlphaFoldDB" id="A0A1E7FQK2"/>
<dbReference type="InterPro" id="IPR038217">
    <property type="entry name" value="MRG_C_sf"/>
</dbReference>
<feature type="compositionally biased region" description="Polar residues" evidence="6">
    <location>
        <begin position="16"/>
        <end position="28"/>
    </location>
</feature>
<keyword evidence="9" id="KW-1185">Reference proteome</keyword>
<dbReference type="Proteomes" id="UP000095751">
    <property type="component" value="Unassembled WGS sequence"/>
</dbReference>
<dbReference type="PANTHER" id="PTHR10880">
    <property type="entry name" value="MORTALITY FACTOR 4-LIKE PROTEIN"/>
    <property type="match status" value="1"/>
</dbReference>
<dbReference type="InParanoid" id="A0A1E7FQK2"/>
<evidence type="ECO:0000313" key="8">
    <source>
        <dbReference type="EMBL" id="OEU20449.1"/>
    </source>
</evidence>
<keyword evidence="5" id="KW-0539">Nucleus</keyword>
<feature type="compositionally biased region" description="Basic residues" evidence="6">
    <location>
        <begin position="1"/>
        <end position="11"/>
    </location>
</feature>
<dbReference type="Gene3D" id="1.10.274.30">
    <property type="entry name" value="MRG domain"/>
    <property type="match status" value="1"/>
</dbReference>
<dbReference type="EMBL" id="KV784354">
    <property type="protein sequence ID" value="OEU20449.1"/>
    <property type="molecule type" value="Genomic_DNA"/>
</dbReference>
<name>A0A1E7FQK2_9STRA</name>
<evidence type="ECO:0000256" key="6">
    <source>
        <dbReference type="SAM" id="MobiDB-lite"/>
    </source>
</evidence>
<feature type="domain" description="MRG" evidence="7">
    <location>
        <begin position="33"/>
        <end position="206"/>
    </location>
</feature>
<comment type="subcellular location">
    <subcellularLocation>
        <location evidence="1">Nucleus</location>
    </subcellularLocation>
</comment>
<dbReference type="GO" id="GO:0005634">
    <property type="term" value="C:nucleus"/>
    <property type="evidence" value="ECO:0007669"/>
    <property type="project" value="UniProtKB-SubCell"/>
</dbReference>
<dbReference type="InterPro" id="IPR008676">
    <property type="entry name" value="MRG"/>
</dbReference>
<evidence type="ECO:0000256" key="5">
    <source>
        <dbReference type="ARBA" id="ARBA00023242"/>
    </source>
</evidence>
<keyword evidence="3" id="KW-0805">Transcription regulation</keyword>
<protein>
    <recommendedName>
        <fullName evidence="7">MRG domain-containing protein</fullName>
    </recommendedName>
</protein>
<keyword evidence="4" id="KW-0804">Transcription</keyword>
<organism evidence="8 9">
    <name type="scientific">Fragilariopsis cylindrus CCMP1102</name>
    <dbReference type="NCBI Taxonomy" id="635003"/>
    <lineage>
        <taxon>Eukaryota</taxon>
        <taxon>Sar</taxon>
        <taxon>Stramenopiles</taxon>
        <taxon>Ochrophyta</taxon>
        <taxon>Bacillariophyta</taxon>
        <taxon>Bacillariophyceae</taxon>
        <taxon>Bacillariophycidae</taxon>
        <taxon>Bacillariales</taxon>
        <taxon>Bacillariaceae</taxon>
        <taxon>Fragilariopsis</taxon>
    </lineage>
</organism>